<evidence type="ECO:0000313" key="3">
    <source>
        <dbReference type="EMBL" id="GAA4448824.1"/>
    </source>
</evidence>
<feature type="chain" id="PRO_5046022796" evidence="2">
    <location>
        <begin position="22"/>
        <end position="293"/>
    </location>
</feature>
<reference evidence="4" key="1">
    <citation type="journal article" date="2019" name="Int. J. Syst. Evol. Microbiol.">
        <title>The Global Catalogue of Microorganisms (GCM) 10K type strain sequencing project: providing services to taxonomists for standard genome sequencing and annotation.</title>
        <authorList>
            <consortium name="The Broad Institute Genomics Platform"/>
            <consortium name="The Broad Institute Genome Sequencing Center for Infectious Disease"/>
            <person name="Wu L."/>
            <person name="Ma J."/>
        </authorList>
    </citation>
    <scope>NUCLEOTIDE SEQUENCE [LARGE SCALE GENOMIC DNA]</scope>
    <source>
        <strain evidence="4">JCM 17927</strain>
    </source>
</reference>
<organism evidence="3 4">
    <name type="scientific">Nibrella saemangeumensis</name>
    <dbReference type="NCBI Taxonomy" id="1084526"/>
    <lineage>
        <taxon>Bacteria</taxon>
        <taxon>Pseudomonadati</taxon>
        <taxon>Bacteroidota</taxon>
        <taxon>Cytophagia</taxon>
        <taxon>Cytophagales</taxon>
        <taxon>Spirosomataceae</taxon>
        <taxon>Nibrella</taxon>
    </lineage>
</organism>
<gene>
    <name evidence="3" type="ORF">GCM10023189_07240</name>
</gene>
<dbReference type="EMBL" id="BAABHD010000005">
    <property type="protein sequence ID" value="GAA4448824.1"/>
    <property type="molecule type" value="Genomic_DNA"/>
</dbReference>
<evidence type="ECO:0000313" key="4">
    <source>
        <dbReference type="Proteomes" id="UP001501175"/>
    </source>
</evidence>
<keyword evidence="4" id="KW-1185">Reference proteome</keyword>
<feature type="compositionally biased region" description="Polar residues" evidence="1">
    <location>
        <begin position="98"/>
        <end position="109"/>
    </location>
</feature>
<feature type="signal peptide" evidence="2">
    <location>
        <begin position="1"/>
        <end position="21"/>
    </location>
</feature>
<feature type="compositionally biased region" description="Polar residues" evidence="1">
    <location>
        <begin position="67"/>
        <end position="85"/>
    </location>
</feature>
<feature type="compositionally biased region" description="Polar residues" evidence="1">
    <location>
        <begin position="208"/>
        <end position="246"/>
    </location>
</feature>
<proteinExistence type="predicted"/>
<feature type="compositionally biased region" description="Low complexity" evidence="1">
    <location>
        <begin position="162"/>
        <end position="175"/>
    </location>
</feature>
<accession>A0ABP8MDB2</accession>
<feature type="compositionally biased region" description="Polar residues" evidence="1">
    <location>
        <begin position="20"/>
        <end position="55"/>
    </location>
</feature>
<keyword evidence="2" id="KW-0732">Signal</keyword>
<dbReference type="RefSeq" id="WP_345240630.1">
    <property type="nucleotide sequence ID" value="NZ_BAABHD010000005.1"/>
</dbReference>
<comment type="caution">
    <text evidence="3">The sequence shown here is derived from an EMBL/GenBank/DDBJ whole genome shotgun (WGS) entry which is preliminary data.</text>
</comment>
<evidence type="ECO:0000256" key="2">
    <source>
        <dbReference type="SAM" id="SignalP"/>
    </source>
</evidence>
<feature type="compositionally biased region" description="Polar residues" evidence="1">
    <location>
        <begin position="253"/>
        <end position="285"/>
    </location>
</feature>
<feature type="region of interest" description="Disordered" evidence="1">
    <location>
        <begin position="97"/>
        <end position="293"/>
    </location>
</feature>
<protein>
    <submittedName>
        <fullName evidence="3">Uncharacterized protein</fullName>
    </submittedName>
</protein>
<evidence type="ECO:0000256" key="1">
    <source>
        <dbReference type="SAM" id="MobiDB-lite"/>
    </source>
</evidence>
<feature type="compositionally biased region" description="Polar residues" evidence="1">
    <location>
        <begin position="148"/>
        <end position="161"/>
    </location>
</feature>
<sequence length="293" mass="29547">MKKILIGGLALSMVLAAESIAQTQSQKTTSGVTTKAANPKSQTSSSEGLQRTGSGDTRRGNGKMEGNTVSRSGNSFYSPTAPTSAIGSEYVIVAPSDNMPTRSAEASASTEREPRWVNQLPALGPRVRTQGSSSEGSSSVPTPGGAPGTNTKITVRQQPNRTTSTLSTSGQTGSQRPGSVEGVRSEAGEADNLTGPDQANTGNGGGQRSQTMTTSESGPGGASTSRVNVKPQGQQPGSVTDVNKVNQRPGDRGTQTNARAGGNTNQRISNTGQGTAKGSPASGSGNAKGPSGN</sequence>
<feature type="region of interest" description="Disordered" evidence="1">
    <location>
        <begin position="20"/>
        <end position="85"/>
    </location>
</feature>
<dbReference type="Proteomes" id="UP001501175">
    <property type="component" value="Unassembled WGS sequence"/>
</dbReference>
<name>A0ABP8MDB2_9BACT</name>